<reference evidence="1" key="1">
    <citation type="submission" date="2014-12" db="EMBL/GenBank/DDBJ databases">
        <title>Insight into the proteome of Arion vulgaris.</title>
        <authorList>
            <person name="Aradska J."/>
            <person name="Bulat T."/>
            <person name="Smidak R."/>
            <person name="Sarate P."/>
            <person name="Gangsoo J."/>
            <person name="Sialana F."/>
            <person name="Bilban M."/>
            <person name="Lubec G."/>
        </authorList>
    </citation>
    <scope>NUCLEOTIDE SEQUENCE</scope>
    <source>
        <tissue evidence="1">Skin</tissue>
    </source>
</reference>
<accession>A0A0B6ZE02</accession>
<protein>
    <submittedName>
        <fullName evidence="1">Uncharacterized protein</fullName>
    </submittedName>
</protein>
<proteinExistence type="predicted"/>
<gene>
    <name evidence="1" type="primary">ORF57185</name>
</gene>
<organism evidence="1">
    <name type="scientific">Arion vulgaris</name>
    <dbReference type="NCBI Taxonomy" id="1028688"/>
    <lineage>
        <taxon>Eukaryota</taxon>
        <taxon>Metazoa</taxon>
        <taxon>Spiralia</taxon>
        <taxon>Lophotrochozoa</taxon>
        <taxon>Mollusca</taxon>
        <taxon>Gastropoda</taxon>
        <taxon>Heterobranchia</taxon>
        <taxon>Euthyneura</taxon>
        <taxon>Panpulmonata</taxon>
        <taxon>Eupulmonata</taxon>
        <taxon>Stylommatophora</taxon>
        <taxon>Helicina</taxon>
        <taxon>Arionoidea</taxon>
        <taxon>Arionidae</taxon>
        <taxon>Arion</taxon>
    </lineage>
</organism>
<name>A0A0B6ZE02_9EUPU</name>
<sequence length="110" mass="12358">MEDSADISPLLLQLDHLDIGTRQMVKALSQKPRNKLVMLVQKSNETVQVVFSLPISLVKTNKQDTVEKILELLSSFGNTRSKLVSEKGNVVIYTINIHTDVESVDVIRRV</sequence>
<feature type="non-terminal residue" evidence="1">
    <location>
        <position position="110"/>
    </location>
</feature>
<evidence type="ECO:0000313" key="1">
    <source>
        <dbReference type="EMBL" id="CEK66061.1"/>
    </source>
</evidence>
<dbReference type="AlphaFoldDB" id="A0A0B6ZE02"/>
<dbReference type="EMBL" id="HACG01019196">
    <property type="protein sequence ID" value="CEK66061.1"/>
    <property type="molecule type" value="Transcribed_RNA"/>
</dbReference>